<evidence type="ECO:0000256" key="8">
    <source>
        <dbReference type="ARBA" id="ARBA00023136"/>
    </source>
</evidence>
<keyword evidence="8 9" id="KW-0472">Membrane</keyword>
<dbReference type="HAMAP" id="MF_00422">
    <property type="entry name" value="SecE"/>
    <property type="match status" value="1"/>
</dbReference>
<evidence type="ECO:0000256" key="7">
    <source>
        <dbReference type="ARBA" id="ARBA00023010"/>
    </source>
</evidence>
<dbReference type="GO" id="GO:0009306">
    <property type="term" value="P:protein secretion"/>
    <property type="evidence" value="ECO:0007669"/>
    <property type="project" value="UniProtKB-UniRule"/>
</dbReference>
<dbReference type="RefSeq" id="WP_317627362.1">
    <property type="nucleotide sequence ID" value="NZ_JANFFA010000005.1"/>
</dbReference>
<reference evidence="10" key="1">
    <citation type="submission" date="2022-07" db="EMBL/GenBank/DDBJ databases">
        <authorList>
            <person name="Otstavnykh N."/>
            <person name="Isaeva M."/>
            <person name="Bystritskaya E."/>
        </authorList>
    </citation>
    <scope>NUCLEOTIDE SEQUENCE</scope>
    <source>
        <strain evidence="10">10Alg 79</strain>
    </source>
</reference>
<keyword evidence="5 9" id="KW-0653">Protein transport</keyword>
<gene>
    <name evidence="9 10" type="primary">secE</name>
    <name evidence="10" type="ORF">NOI20_16610</name>
</gene>
<dbReference type="GO" id="GO:0065002">
    <property type="term" value="P:intracellular protein transmembrane transport"/>
    <property type="evidence" value="ECO:0007669"/>
    <property type="project" value="UniProtKB-UniRule"/>
</dbReference>
<keyword evidence="6 9" id="KW-1133">Transmembrane helix</keyword>
<keyword evidence="7 9" id="KW-0811">Translocation</keyword>
<keyword evidence="3 9" id="KW-1003">Cell membrane</keyword>
<dbReference type="PANTHER" id="PTHR33910">
    <property type="entry name" value="PROTEIN TRANSLOCASE SUBUNIT SECE"/>
    <property type="match status" value="1"/>
</dbReference>
<evidence type="ECO:0000256" key="9">
    <source>
        <dbReference type="HAMAP-Rule" id="MF_00422"/>
    </source>
</evidence>
<evidence type="ECO:0000256" key="6">
    <source>
        <dbReference type="ARBA" id="ARBA00022989"/>
    </source>
</evidence>
<accession>A0AAJ1UGH5</accession>
<comment type="caution">
    <text evidence="10">The sequence shown here is derived from an EMBL/GenBank/DDBJ whole genome shotgun (WGS) entry which is preliminary data.</text>
</comment>
<evidence type="ECO:0000256" key="1">
    <source>
        <dbReference type="ARBA" id="ARBA00004370"/>
    </source>
</evidence>
<evidence type="ECO:0000313" key="10">
    <source>
        <dbReference type="EMBL" id="MDQ2095742.1"/>
    </source>
</evidence>
<comment type="subcellular location">
    <subcellularLocation>
        <location evidence="9">Cell membrane</location>
        <topology evidence="9">Single-pass membrane protein</topology>
    </subcellularLocation>
    <subcellularLocation>
        <location evidence="1">Membrane</location>
    </subcellularLocation>
</comment>
<evidence type="ECO:0000313" key="11">
    <source>
        <dbReference type="Proteomes" id="UP001227162"/>
    </source>
</evidence>
<dbReference type="Proteomes" id="UP001227162">
    <property type="component" value="Unassembled WGS sequence"/>
</dbReference>
<evidence type="ECO:0000256" key="5">
    <source>
        <dbReference type="ARBA" id="ARBA00022927"/>
    </source>
</evidence>
<name>A0AAJ1UGH5_9RHOB</name>
<reference evidence="10" key="2">
    <citation type="submission" date="2023-04" db="EMBL/GenBank/DDBJ databases">
        <title>'Rhodoalgimonas zhirmunskyi' gen. nov., isolated from a red alga.</title>
        <authorList>
            <person name="Nedashkovskaya O.I."/>
            <person name="Otstavnykh N.Y."/>
            <person name="Bystritskaya E.P."/>
            <person name="Balabanova L.A."/>
            <person name="Isaeva M.P."/>
        </authorList>
    </citation>
    <scope>NUCLEOTIDE SEQUENCE</scope>
    <source>
        <strain evidence="10">10Alg 79</strain>
    </source>
</reference>
<feature type="transmembrane region" description="Helical" evidence="9">
    <location>
        <begin position="28"/>
        <end position="53"/>
    </location>
</feature>
<evidence type="ECO:0000256" key="2">
    <source>
        <dbReference type="ARBA" id="ARBA00022448"/>
    </source>
</evidence>
<evidence type="ECO:0000256" key="3">
    <source>
        <dbReference type="ARBA" id="ARBA00022475"/>
    </source>
</evidence>
<dbReference type="InterPro" id="IPR001901">
    <property type="entry name" value="Translocase_SecE/Sec61-g"/>
</dbReference>
<evidence type="ECO:0000256" key="4">
    <source>
        <dbReference type="ARBA" id="ARBA00022692"/>
    </source>
</evidence>
<protein>
    <recommendedName>
        <fullName evidence="9">Protein translocase subunit SecE</fullName>
    </recommendedName>
</protein>
<dbReference type="EMBL" id="JANFFA010000005">
    <property type="protein sequence ID" value="MDQ2095742.1"/>
    <property type="molecule type" value="Genomic_DNA"/>
</dbReference>
<dbReference type="Gene3D" id="1.20.5.1030">
    <property type="entry name" value="Preprotein translocase secy subunit"/>
    <property type="match status" value="1"/>
</dbReference>
<keyword evidence="11" id="KW-1185">Reference proteome</keyword>
<dbReference type="GO" id="GO:0006605">
    <property type="term" value="P:protein targeting"/>
    <property type="evidence" value="ECO:0007669"/>
    <property type="project" value="UniProtKB-UniRule"/>
</dbReference>
<comment type="subunit">
    <text evidence="9">Component of the Sec protein translocase complex. Heterotrimer consisting of SecY, SecE and SecG subunits. The heterotrimers can form oligomers, although 1 heterotrimer is thought to be able to translocate proteins. Interacts with the ribosome. Interacts with SecDF, and other proteins may be involved. Interacts with SecA.</text>
</comment>
<dbReference type="PANTHER" id="PTHR33910:SF1">
    <property type="entry name" value="PROTEIN TRANSLOCASE SUBUNIT SECE"/>
    <property type="match status" value="1"/>
</dbReference>
<dbReference type="GO" id="GO:0005886">
    <property type="term" value="C:plasma membrane"/>
    <property type="evidence" value="ECO:0007669"/>
    <property type="project" value="UniProtKB-SubCell"/>
</dbReference>
<sequence length="65" mass="7384">MARTNPFQFIQQVRSEVAKVVWPTRREVLLTTVMVFIMATLTAIFFSLVDIVIKSGLNGILHMFG</sequence>
<dbReference type="InterPro" id="IPR038379">
    <property type="entry name" value="SecE_sf"/>
</dbReference>
<dbReference type="GO" id="GO:0043952">
    <property type="term" value="P:protein transport by the Sec complex"/>
    <property type="evidence" value="ECO:0007669"/>
    <property type="project" value="UniProtKB-UniRule"/>
</dbReference>
<proteinExistence type="inferred from homology"/>
<dbReference type="NCBIfam" id="TIGR00964">
    <property type="entry name" value="secE_bact"/>
    <property type="match status" value="1"/>
</dbReference>
<organism evidence="10 11">
    <name type="scientific">Rhodalgimonas zhirmunskyi</name>
    <dbReference type="NCBI Taxonomy" id="2964767"/>
    <lineage>
        <taxon>Bacteria</taxon>
        <taxon>Pseudomonadati</taxon>
        <taxon>Pseudomonadota</taxon>
        <taxon>Alphaproteobacteria</taxon>
        <taxon>Rhodobacterales</taxon>
        <taxon>Roseobacteraceae</taxon>
        <taxon>Rhodalgimonas</taxon>
    </lineage>
</organism>
<keyword evidence="2 9" id="KW-0813">Transport</keyword>
<keyword evidence="4 9" id="KW-0812">Transmembrane</keyword>
<dbReference type="InterPro" id="IPR005807">
    <property type="entry name" value="SecE_bac"/>
</dbReference>
<comment type="function">
    <text evidence="9">Essential subunit of the Sec protein translocation channel SecYEG. Clamps together the 2 halves of SecY. May contact the channel plug during translocation.</text>
</comment>
<comment type="similarity">
    <text evidence="9">Belongs to the SecE/SEC61-gamma family.</text>
</comment>
<dbReference type="GO" id="GO:0008320">
    <property type="term" value="F:protein transmembrane transporter activity"/>
    <property type="evidence" value="ECO:0007669"/>
    <property type="project" value="UniProtKB-UniRule"/>
</dbReference>
<dbReference type="AlphaFoldDB" id="A0AAJ1UGH5"/>
<dbReference type="Pfam" id="PF00584">
    <property type="entry name" value="SecE"/>
    <property type="match status" value="1"/>
</dbReference>